<comment type="cofactor">
    <cofactor evidence="1">
        <name>Zn(2+)</name>
        <dbReference type="ChEBI" id="CHEBI:29105"/>
    </cofactor>
</comment>
<comment type="cofactor">
    <cofactor evidence="6">
        <name>a divalent metal cation</name>
        <dbReference type="ChEBI" id="CHEBI:60240"/>
    </cofactor>
    <text evidence="6">Binds 2 divalent metal cations per subunit.</text>
</comment>
<dbReference type="Pfam" id="PF07687">
    <property type="entry name" value="M20_dimer"/>
    <property type="match status" value="1"/>
</dbReference>
<proteinExistence type="inferred from homology"/>
<dbReference type="InterPro" id="IPR011650">
    <property type="entry name" value="Peptidase_M20_dimer"/>
</dbReference>
<dbReference type="EMBL" id="NDYC01000047">
    <property type="protein sequence ID" value="OXZ26458.1"/>
    <property type="molecule type" value="Genomic_DNA"/>
</dbReference>
<evidence type="ECO:0000259" key="7">
    <source>
        <dbReference type="Pfam" id="PF07687"/>
    </source>
</evidence>
<comment type="similarity">
    <text evidence="5">Belongs to the peptidase M42 family.</text>
</comment>
<reference evidence="9" key="1">
    <citation type="submission" date="2017-04" db="EMBL/GenBank/DDBJ databases">
        <title>Finegoldia magna isolated from orthopedic joint implant-associated infections.</title>
        <authorList>
            <person name="Bjorklund S."/>
            <person name="Bruggemann H."/>
            <person name="Jensen A."/>
            <person name="Hellmark B."/>
            <person name="Soderquist B."/>
        </authorList>
    </citation>
    <scope>NUCLEOTIDE SEQUENCE [LARGE SCALE GENOMIC DNA]</scope>
    <source>
        <strain evidence="9">CCUG 54800</strain>
    </source>
</reference>
<evidence type="ECO:0000256" key="6">
    <source>
        <dbReference type="PIRSR" id="PIRSR001123-2"/>
    </source>
</evidence>
<gene>
    <name evidence="8" type="ORF">B9N49_08990</name>
</gene>
<dbReference type="PIRSF" id="PIRSF001123">
    <property type="entry name" value="PepA_GA"/>
    <property type="match status" value="1"/>
</dbReference>
<name>A0A233V249_FINMA</name>
<evidence type="ECO:0000256" key="1">
    <source>
        <dbReference type="ARBA" id="ARBA00001947"/>
    </source>
</evidence>
<feature type="binding site" evidence="6">
    <location>
        <position position="348"/>
    </location>
    <ligand>
        <name>Zn(2+)</name>
        <dbReference type="ChEBI" id="CHEBI:29105"/>
        <label>2</label>
    </ligand>
</feature>
<evidence type="ECO:0000256" key="3">
    <source>
        <dbReference type="ARBA" id="ARBA00022801"/>
    </source>
</evidence>
<dbReference type="GO" id="GO:0046872">
    <property type="term" value="F:metal ion binding"/>
    <property type="evidence" value="ECO:0007669"/>
    <property type="project" value="UniProtKB-UniRule"/>
</dbReference>
<dbReference type="Gene3D" id="3.40.630.10">
    <property type="entry name" value="Zn peptidases"/>
    <property type="match status" value="1"/>
</dbReference>
<evidence type="ECO:0000313" key="9">
    <source>
        <dbReference type="Proteomes" id="UP000215413"/>
    </source>
</evidence>
<keyword evidence="2 6" id="KW-0479">Metal-binding</keyword>
<dbReference type="InterPro" id="IPR036264">
    <property type="entry name" value="Bact_exopeptidase_dim_dom"/>
</dbReference>
<evidence type="ECO:0000256" key="4">
    <source>
        <dbReference type="ARBA" id="ARBA00022833"/>
    </source>
</evidence>
<dbReference type="PANTHER" id="PTHR42994">
    <property type="entry name" value="PEPTIDASE T"/>
    <property type="match status" value="1"/>
</dbReference>
<keyword evidence="3" id="KW-0378">Hydrolase</keyword>
<dbReference type="PANTHER" id="PTHR42994:SF2">
    <property type="entry name" value="PEPTIDASE"/>
    <property type="match status" value="1"/>
</dbReference>
<dbReference type="Proteomes" id="UP000215413">
    <property type="component" value="Unassembled WGS sequence"/>
</dbReference>
<comment type="caution">
    <text evidence="8">The sequence shown here is derived from an EMBL/GenBank/DDBJ whole genome shotgun (WGS) entry which is preliminary data.</text>
</comment>
<protein>
    <submittedName>
        <fullName evidence="8">Peptidase M20</fullName>
    </submittedName>
</protein>
<sequence>MVDLEKLKNIFKELVNIYSPSKNEKEACDYVVNYLKNLGCEIYLDESQHKYGGNCPTIFSVLRGNKNGAVTLSAHIDVVEPNKSVKIIEEGNIIKTDGSTTLGGDDKAGVAVILYALEYLVKNKIEHEDIYCMITPGEEAGMLGARNIDWEEVYKHINPAKNTIVLDNAGKSKYIAYQAPACNNFEITVHGKKAHAGIEPEKGISSIQVISEIISKMDILRIDELTTANISYINSDFPTNVVPDKTICKGELRSHSYEKIQSVLNSYESICKEVCEKFDASYDFDYIQAYPLLRSTDDLQFAKLFQDCYKKIGVDSELQVIGGGSDANFYAEQGFNAIIIGVGMQKVHTTDEYLEVDEMKIAVEVLLEYLMRD</sequence>
<accession>A0A233V249</accession>
<dbReference type="GO" id="GO:0004177">
    <property type="term" value="F:aminopeptidase activity"/>
    <property type="evidence" value="ECO:0007669"/>
    <property type="project" value="UniProtKB-UniRule"/>
</dbReference>
<evidence type="ECO:0000313" key="8">
    <source>
        <dbReference type="EMBL" id="OXZ26458.1"/>
    </source>
</evidence>
<evidence type="ECO:0000256" key="2">
    <source>
        <dbReference type="ARBA" id="ARBA00022723"/>
    </source>
</evidence>
<dbReference type="InterPro" id="IPR002933">
    <property type="entry name" value="Peptidase_M20"/>
</dbReference>
<evidence type="ECO:0000256" key="5">
    <source>
        <dbReference type="PIRNR" id="PIRNR001123"/>
    </source>
</evidence>
<keyword evidence="4" id="KW-0862">Zinc</keyword>
<dbReference type="Pfam" id="PF01546">
    <property type="entry name" value="Peptidase_M20"/>
    <property type="match status" value="1"/>
</dbReference>
<dbReference type="AlphaFoldDB" id="A0A233V249"/>
<organism evidence="8 9">
    <name type="scientific">Finegoldia magna</name>
    <name type="common">Peptostreptococcus magnus</name>
    <dbReference type="NCBI Taxonomy" id="1260"/>
    <lineage>
        <taxon>Bacteria</taxon>
        <taxon>Bacillati</taxon>
        <taxon>Bacillota</taxon>
        <taxon>Tissierellia</taxon>
        <taxon>Tissierellales</taxon>
        <taxon>Peptoniphilaceae</taxon>
        <taxon>Finegoldia</taxon>
    </lineage>
</organism>
<dbReference type="RefSeq" id="WP_094206423.1">
    <property type="nucleotide sequence ID" value="NZ_CACRTP010000003.1"/>
</dbReference>
<feature type="domain" description="Peptidase M20 dimerisation" evidence="7">
    <location>
        <begin position="185"/>
        <end position="277"/>
    </location>
</feature>
<dbReference type="SUPFAM" id="SSF55031">
    <property type="entry name" value="Bacterial exopeptidase dimerisation domain"/>
    <property type="match status" value="1"/>
</dbReference>
<dbReference type="Gene3D" id="3.30.70.360">
    <property type="match status" value="1"/>
</dbReference>
<dbReference type="InterPro" id="IPR008007">
    <property type="entry name" value="Peptidase_M42"/>
</dbReference>
<dbReference type="SUPFAM" id="SSF53187">
    <property type="entry name" value="Zn-dependent exopeptidases"/>
    <property type="match status" value="1"/>
</dbReference>